<dbReference type="GO" id="GO:0046930">
    <property type="term" value="C:pore complex"/>
    <property type="evidence" value="ECO:0007669"/>
    <property type="project" value="UniProtKB-KW"/>
</dbReference>
<keyword evidence="6" id="KW-1000">Mitochondrion outer membrane</keyword>
<evidence type="ECO:0000256" key="4">
    <source>
        <dbReference type="ARBA" id="ARBA00022452"/>
    </source>
</evidence>
<keyword evidence="7" id="KW-0653">Protein transport</keyword>
<evidence type="ECO:0000256" key="12">
    <source>
        <dbReference type="ARBA" id="ARBA00053390"/>
    </source>
</evidence>
<dbReference type="CDD" id="cd07305">
    <property type="entry name" value="Porin3_Tom40"/>
    <property type="match status" value="1"/>
</dbReference>
<evidence type="ECO:0000313" key="15">
    <source>
        <dbReference type="Proteomes" id="UP000326757"/>
    </source>
</evidence>
<evidence type="ECO:0000256" key="3">
    <source>
        <dbReference type="ARBA" id="ARBA00022448"/>
    </source>
</evidence>
<dbReference type="GO" id="GO:0008320">
    <property type="term" value="F:protein transmembrane transporter activity"/>
    <property type="evidence" value="ECO:0007669"/>
    <property type="project" value="InterPro"/>
</dbReference>
<evidence type="ECO:0000256" key="5">
    <source>
        <dbReference type="ARBA" id="ARBA00022692"/>
    </source>
</evidence>
<keyword evidence="15" id="KW-1185">Reference proteome</keyword>
<proteinExistence type="inferred from homology"/>
<accession>A0A5N6JU50</accession>
<keyword evidence="4" id="KW-1134">Transmembrane beta strand</keyword>
<dbReference type="GO" id="GO:0030150">
    <property type="term" value="P:protein import into mitochondrial matrix"/>
    <property type="evidence" value="ECO:0007669"/>
    <property type="project" value="InterPro"/>
</dbReference>
<keyword evidence="9" id="KW-0626">Porin</keyword>
<name>A0A5N6JU50_MONLA</name>
<reference evidence="14 15" key="1">
    <citation type="submission" date="2019-06" db="EMBL/GenBank/DDBJ databases">
        <title>Genome Sequence of the Brown Rot Fungal Pathogen Monilinia laxa.</title>
        <authorList>
            <person name="De Miccolis Angelini R.M."/>
            <person name="Landi L."/>
            <person name="Abate D."/>
            <person name="Pollastro S."/>
            <person name="Romanazzi G."/>
            <person name="Faretra F."/>
        </authorList>
    </citation>
    <scope>NUCLEOTIDE SEQUENCE [LARGE SCALE GENOMIC DNA]</scope>
    <source>
        <strain evidence="14 15">Mlax316</strain>
    </source>
</reference>
<dbReference type="InterPro" id="IPR027246">
    <property type="entry name" value="Porin_Euk/Tom40"/>
</dbReference>
<evidence type="ECO:0000256" key="10">
    <source>
        <dbReference type="ARBA" id="ARBA00023128"/>
    </source>
</evidence>
<dbReference type="Proteomes" id="UP000326757">
    <property type="component" value="Unassembled WGS sequence"/>
</dbReference>
<dbReference type="GO" id="GO:0005741">
    <property type="term" value="C:mitochondrial outer membrane"/>
    <property type="evidence" value="ECO:0007669"/>
    <property type="project" value="UniProtKB-SubCell"/>
</dbReference>
<gene>
    <name evidence="14" type="ORF">EYC80_006551</name>
</gene>
<dbReference type="PANTHER" id="PTHR10802">
    <property type="entry name" value="MITOCHONDRIAL IMPORT RECEPTOR SUBUNIT TOM40"/>
    <property type="match status" value="1"/>
</dbReference>
<keyword evidence="3" id="KW-0813">Transport</keyword>
<keyword evidence="11" id="KW-0472">Membrane</keyword>
<protein>
    <recommendedName>
        <fullName evidence="13">Translocase of outer membrane 40 kDa subunit</fullName>
    </recommendedName>
</protein>
<keyword evidence="10" id="KW-0496">Mitochondrion</keyword>
<organism evidence="14 15">
    <name type="scientific">Monilinia laxa</name>
    <name type="common">Brown rot fungus</name>
    <name type="synonym">Sclerotinia laxa</name>
    <dbReference type="NCBI Taxonomy" id="61186"/>
    <lineage>
        <taxon>Eukaryota</taxon>
        <taxon>Fungi</taxon>
        <taxon>Dikarya</taxon>
        <taxon>Ascomycota</taxon>
        <taxon>Pezizomycotina</taxon>
        <taxon>Leotiomycetes</taxon>
        <taxon>Helotiales</taxon>
        <taxon>Sclerotiniaceae</taxon>
        <taxon>Monilinia</taxon>
    </lineage>
</organism>
<dbReference type="Pfam" id="PF01459">
    <property type="entry name" value="Porin_3"/>
    <property type="match status" value="1"/>
</dbReference>
<dbReference type="InterPro" id="IPR037930">
    <property type="entry name" value="Tom40"/>
</dbReference>
<dbReference type="GO" id="GO:0015288">
    <property type="term" value="F:porin activity"/>
    <property type="evidence" value="ECO:0007669"/>
    <property type="project" value="UniProtKB-KW"/>
</dbReference>
<comment type="caution">
    <text evidence="14">The sequence shown here is derived from an EMBL/GenBank/DDBJ whole genome shotgun (WGS) entry which is preliminary data.</text>
</comment>
<evidence type="ECO:0000256" key="8">
    <source>
        <dbReference type="ARBA" id="ARBA00023065"/>
    </source>
</evidence>
<comment type="similarity">
    <text evidence="2">Belongs to the Tom40 family.</text>
</comment>
<evidence type="ECO:0000256" key="11">
    <source>
        <dbReference type="ARBA" id="ARBA00023136"/>
    </source>
</evidence>
<keyword evidence="5" id="KW-0812">Transmembrane</keyword>
<evidence type="ECO:0000256" key="7">
    <source>
        <dbReference type="ARBA" id="ARBA00022927"/>
    </source>
</evidence>
<evidence type="ECO:0000313" key="14">
    <source>
        <dbReference type="EMBL" id="KAB8291756.1"/>
    </source>
</evidence>
<sequence length="360" mass="39228">MSLIALDKESPLGFLFNNAVAGALSNSYNTFQEKREALGLANPGTVENIAREVQRDVFLNNYTFSGLRADLTKPFSMAPLFQVSHAFSMGSQGLPPYTFGALFGTNKIFMQGNMDNEGQLTTRFNYRWTPSFVTKTQLQVAPGQAMMQLDNEYTGQDFTASIKSLNPSILDGGFTGIFIGQYLQSVTPNLALGLEAVWQRAAMNQGPETAVSYCAKYKGSDWIASAQLQAQGAVNTSFWRRLTDKVEAGVDLNLQFAGLSGAGMMGGPIRKEGVTTVGAKYDFRMSTFRAQVDSTGKLSCLLEKRVAPPVQLTFAAEMDHYKQAAKIGVAVSIESGDEEVEQTSNGCRWCPTSNPILKDM</sequence>
<comment type="function">
    <text evidence="12">Channel-forming protein essential for import of protein precursors into mitochondria.</text>
</comment>
<dbReference type="GO" id="GO:0006811">
    <property type="term" value="P:monoatomic ion transport"/>
    <property type="evidence" value="ECO:0007669"/>
    <property type="project" value="UniProtKB-KW"/>
</dbReference>
<dbReference type="FunFam" id="2.40.160.10:FF:000009">
    <property type="entry name" value="Mitochondrial import receptor subunit TOM40"/>
    <property type="match status" value="1"/>
</dbReference>
<dbReference type="EMBL" id="VIGI01000014">
    <property type="protein sequence ID" value="KAB8291756.1"/>
    <property type="molecule type" value="Genomic_DNA"/>
</dbReference>
<dbReference type="InterPro" id="IPR023614">
    <property type="entry name" value="Porin_dom_sf"/>
</dbReference>
<evidence type="ECO:0000256" key="13">
    <source>
        <dbReference type="ARBA" id="ARBA00078731"/>
    </source>
</evidence>
<keyword evidence="8" id="KW-0406">Ion transport</keyword>
<dbReference type="Gene3D" id="2.40.160.10">
    <property type="entry name" value="Porin"/>
    <property type="match status" value="1"/>
</dbReference>
<evidence type="ECO:0000256" key="2">
    <source>
        <dbReference type="ARBA" id="ARBA00010510"/>
    </source>
</evidence>
<evidence type="ECO:0000256" key="1">
    <source>
        <dbReference type="ARBA" id="ARBA00004374"/>
    </source>
</evidence>
<dbReference type="AlphaFoldDB" id="A0A5N6JU50"/>
<evidence type="ECO:0000256" key="6">
    <source>
        <dbReference type="ARBA" id="ARBA00022787"/>
    </source>
</evidence>
<comment type="subcellular location">
    <subcellularLocation>
        <location evidence="1">Mitochondrion outer membrane</location>
        <topology evidence="1">Multi-pass membrane protein</topology>
    </subcellularLocation>
</comment>
<evidence type="ECO:0000256" key="9">
    <source>
        <dbReference type="ARBA" id="ARBA00023114"/>
    </source>
</evidence>
<dbReference type="OrthoDB" id="19656at2759"/>